<evidence type="ECO:0000313" key="2">
    <source>
        <dbReference type="Proteomes" id="UP000325440"/>
    </source>
</evidence>
<sequence length="190" mass="22124">MILIKRGRGFAIYVEDDTRKVSYKYRTVESMNFSKVQAINRDAHKSFQTIHATRTKETNSSLIYDKANIIINELEHLIQQKDEKICKQNLLGATLKSKLGENYKIIAENSMKKHSQFRDNYKAVPKNTVRTSSTTCLANNIPFGQRYNQRITIPKYRTEMMSKKCARKRTVIEKSVHRLKGSSIQEEVFQ</sequence>
<accession>A0A5E4N5Q3</accession>
<proteinExistence type="predicted"/>
<organism evidence="1 2">
    <name type="scientific">Cinara cedri</name>
    <dbReference type="NCBI Taxonomy" id="506608"/>
    <lineage>
        <taxon>Eukaryota</taxon>
        <taxon>Metazoa</taxon>
        <taxon>Ecdysozoa</taxon>
        <taxon>Arthropoda</taxon>
        <taxon>Hexapoda</taxon>
        <taxon>Insecta</taxon>
        <taxon>Pterygota</taxon>
        <taxon>Neoptera</taxon>
        <taxon>Paraneoptera</taxon>
        <taxon>Hemiptera</taxon>
        <taxon>Sternorrhyncha</taxon>
        <taxon>Aphidomorpha</taxon>
        <taxon>Aphidoidea</taxon>
        <taxon>Aphididae</taxon>
        <taxon>Lachninae</taxon>
        <taxon>Cinara</taxon>
    </lineage>
</organism>
<reference evidence="1 2" key="1">
    <citation type="submission" date="2019-08" db="EMBL/GenBank/DDBJ databases">
        <authorList>
            <person name="Alioto T."/>
            <person name="Alioto T."/>
            <person name="Gomez Garrido J."/>
        </authorList>
    </citation>
    <scope>NUCLEOTIDE SEQUENCE [LARGE SCALE GENOMIC DNA]</scope>
</reference>
<name>A0A5E4N5Q3_9HEMI</name>
<evidence type="ECO:0000313" key="1">
    <source>
        <dbReference type="EMBL" id="VVC38486.1"/>
    </source>
</evidence>
<keyword evidence="2" id="KW-1185">Reference proteome</keyword>
<protein>
    <submittedName>
        <fullName evidence="1">Uncharacterized protein</fullName>
    </submittedName>
</protein>
<gene>
    <name evidence="1" type="ORF">CINCED_3A022019</name>
</gene>
<dbReference type="AlphaFoldDB" id="A0A5E4N5Q3"/>
<dbReference type="EMBL" id="CABPRJ010001475">
    <property type="protein sequence ID" value="VVC38486.1"/>
    <property type="molecule type" value="Genomic_DNA"/>
</dbReference>
<dbReference type="Proteomes" id="UP000325440">
    <property type="component" value="Unassembled WGS sequence"/>
</dbReference>